<comment type="caution">
    <text evidence="2">The sequence shown here is derived from an EMBL/GenBank/DDBJ whole genome shotgun (WGS) entry which is preliminary data.</text>
</comment>
<feature type="region of interest" description="Disordered" evidence="1">
    <location>
        <begin position="179"/>
        <end position="222"/>
    </location>
</feature>
<feature type="region of interest" description="Disordered" evidence="1">
    <location>
        <begin position="298"/>
        <end position="350"/>
    </location>
</feature>
<organism evidence="2 3">
    <name type="scientific">Sporothrix bragantina</name>
    <dbReference type="NCBI Taxonomy" id="671064"/>
    <lineage>
        <taxon>Eukaryota</taxon>
        <taxon>Fungi</taxon>
        <taxon>Dikarya</taxon>
        <taxon>Ascomycota</taxon>
        <taxon>Pezizomycotina</taxon>
        <taxon>Sordariomycetes</taxon>
        <taxon>Sordariomycetidae</taxon>
        <taxon>Ophiostomatales</taxon>
        <taxon>Ophiostomataceae</taxon>
        <taxon>Sporothrix</taxon>
    </lineage>
</organism>
<dbReference type="EMBL" id="CAWUHC010000040">
    <property type="protein sequence ID" value="CAK7222737.1"/>
    <property type="molecule type" value="Genomic_DNA"/>
</dbReference>
<feature type="compositionally biased region" description="Polar residues" evidence="1">
    <location>
        <begin position="185"/>
        <end position="213"/>
    </location>
</feature>
<feature type="region of interest" description="Disordered" evidence="1">
    <location>
        <begin position="237"/>
        <end position="283"/>
    </location>
</feature>
<reference evidence="2 3" key="1">
    <citation type="submission" date="2024-01" db="EMBL/GenBank/DDBJ databases">
        <authorList>
            <person name="Allen C."/>
            <person name="Tagirdzhanova G."/>
        </authorList>
    </citation>
    <scope>NUCLEOTIDE SEQUENCE [LARGE SCALE GENOMIC DNA]</scope>
</reference>
<evidence type="ECO:0000313" key="3">
    <source>
        <dbReference type="Proteomes" id="UP001642406"/>
    </source>
</evidence>
<accession>A0ABP0BTA9</accession>
<feature type="compositionally biased region" description="Polar residues" evidence="1">
    <location>
        <begin position="239"/>
        <end position="254"/>
    </location>
</feature>
<evidence type="ECO:0000313" key="2">
    <source>
        <dbReference type="EMBL" id="CAK7222737.1"/>
    </source>
</evidence>
<proteinExistence type="predicted"/>
<gene>
    <name evidence="2" type="ORF">SBRCBS47491_004961</name>
</gene>
<name>A0ABP0BTA9_9PEZI</name>
<sequence length="654" mass="72903">MNSSVLPMSTASHDIRATCQAAQSRIMRLQQATNNQVGLTSAVRDMWFEELRHIAQGFIAAQQASAKREQAFNTERAQLQGSLSSALNERDLRATERDASEQEAKFLRARVSELLSQKHGDPNVPDNRFNPAPAINRDSWVMTGTESSNGDSPEMIGYMDAMPQLPSNVADMPFSPRSMAGTPAPFSSGSFTTSEQSFAPAPNHNNQHRSNTPRFGGGRYRNQSKFFAKNGNVAMVQRPPSSYANSSGNSTPELSSGGPPGGRFSRTPGHGSHGPFKVPPLPPATRQQMQLVTTAGLQNDRGASSANNRETFTGAGFNTSFQHRSNHGRSSTSGPRATMADSTRSQTPAQTPALMSKELTLVRDEQEIPGEFAPGVNMQRGSADEERVRDIFQFFNSIKDWVDKYCGFPNTDAMHSLSHQHPRLWDYACSVTYPNNRHNAASHSLFMLCNKSFRSYFITRLVIQYVVQQMWSPQAWEGLDEKLTEVLEGVKHRLDLKYGYDAVLQPHERHALVEKRSRAIFDFMHQPNWNKCKSQKVHQASTRFKDILGPMMNMESVDPQSAHHELIGICEDALRLSAILNTSRLSFQFIFNECGIKFSDQSHRALNSSIPARELQAHHWRLMCVVTPGITYRNDAGVSVDPRFLAKANVLLMQ</sequence>
<keyword evidence="3" id="KW-1185">Reference proteome</keyword>
<protein>
    <submittedName>
        <fullName evidence="2">Uncharacterized protein</fullName>
    </submittedName>
</protein>
<evidence type="ECO:0000256" key="1">
    <source>
        <dbReference type="SAM" id="MobiDB-lite"/>
    </source>
</evidence>
<dbReference type="Proteomes" id="UP001642406">
    <property type="component" value="Unassembled WGS sequence"/>
</dbReference>